<name>A0A6A6UL64_9PEZI</name>
<evidence type="ECO:0000313" key="2">
    <source>
        <dbReference type="EMBL" id="KAF2673025.1"/>
    </source>
</evidence>
<keyword evidence="3" id="KW-1185">Reference proteome</keyword>
<organism evidence="2 3">
    <name type="scientific">Microthyrium microscopicum</name>
    <dbReference type="NCBI Taxonomy" id="703497"/>
    <lineage>
        <taxon>Eukaryota</taxon>
        <taxon>Fungi</taxon>
        <taxon>Dikarya</taxon>
        <taxon>Ascomycota</taxon>
        <taxon>Pezizomycotina</taxon>
        <taxon>Dothideomycetes</taxon>
        <taxon>Dothideomycetes incertae sedis</taxon>
        <taxon>Microthyriales</taxon>
        <taxon>Microthyriaceae</taxon>
        <taxon>Microthyrium</taxon>
    </lineage>
</organism>
<dbReference type="Proteomes" id="UP000799302">
    <property type="component" value="Unassembled WGS sequence"/>
</dbReference>
<proteinExistence type="predicted"/>
<dbReference type="AlphaFoldDB" id="A0A6A6UL64"/>
<dbReference type="EMBL" id="MU004231">
    <property type="protein sequence ID" value="KAF2673025.1"/>
    <property type="molecule type" value="Genomic_DNA"/>
</dbReference>
<sequence>MAPRVMTKELLAIMEEIFWYDFDPPYKFKIIDVIRHVRFGSHRGYYEWKDGANSTLGKMWFENMTESVLIEVVEAMKLFNQRPQLRTAFSAYLRGEGTPFEGRRARPSNVEATDELLALAMPPPVRESCYTKFDATVYGPDSYMNSYMDSMIERAEKGRQAQGRAAKAQAASLAANNRMKKLETRCAQLVGLLLEADVEVSLALKSTSNIRAVSVTAQKATVQKRNKKLESRCDQLVKLLEENEIDIDDELKTTSSIA</sequence>
<evidence type="ECO:0000313" key="3">
    <source>
        <dbReference type="Proteomes" id="UP000799302"/>
    </source>
</evidence>
<feature type="coiled-coil region" evidence="1">
    <location>
        <begin position="219"/>
        <end position="246"/>
    </location>
</feature>
<evidence type="ECO:0000256" key="1">
    <source>
        <dbReference type="SAM" id="Coils"/>
    </source>
</evidence>
<accession>A0A6A6UL64</accession>
<reference evidence="2" key="1">
    <citation type="journal article" date="2020" name="Stud. Mycol.">
        <title>101 Dothideomycetes genomes: a test case for predicting lifestyles and emergence of pathogens.</title>
        <authorList>
            <person name="Haridas S."/>
            <person name="Albert R."/>
            <person name="Binder M."/>
            <person name="Bloem J."/>
            <person name="Labutti K."/>
            <person name="Salamov A."/>
            <person name="Andreopoulos B."/>
            <person name="Baker S."/>
            <person name="Barry K."/>
            <person name="Bills G."/>
            <person name="Bluhm B."/>
            <person name="Cannon C."/>
            <person name="Castanera R."/>
            <person name="Culley D."/>
            <person name="Daum C."/>
            <person name="Ezra D."/>
            <person name="Gonzalez J."/>
            <person name="Henrissat B."/>
            <person name="Kuo A."/>
            <person name="Liang C."/>
            <person name="Lipzen A."/>
            <person name="Lutzoni F."/>
            <person name="Magnuson J."/>
            <person name="Mondo S."/>
            <person name="Nolan M."/>
            <person name="Ohm R."/>
            <person name="Pangilinan J."/>
            <person name="Park H.-J."/>
            <person name="Ramirez L."/>
            <person name="Alfaro M."/>
            <person name="Sun H."/>
            <person name="Tritt A."/>
            <person name="Yoshinaga Y."/>
            <person name="Zwiers L.-H."/>
            <person name="Turgeon B."/>
            <person name="Goodwin S."/>
            <person name="Spatafora J."/>
            <person name="Crous P."/>
            <person name="Grigoriev I."/>
        </authorList>
    </citation>
    <scope>NUCLEOTIDE SEQUENCE</scope>
    <source>
        <strain evidence="2">CBS 115976</strain>
    </source>
</reference>
<gene>
    <name evidence="2" type="ORF">BT63DRAFT_145001</name>
</gene>
<keyword evidence="1" id="KW-0175">Coiled coil</keyword>
<protein>
    <submittedName>
        <fullName evidence="2">Uncharacterized protein</fullName>
    </submittedName>
</protein>